<keyword evidence="1" id="KW-1133">Transmembrane helix</keyword>
<keyword evidence="1" id="KW-0472">Membrane</keyword>
<feature type="transmembrane region" description="Helical" evidence="1">
    <location>
        <begin position="27"/>
        <end position="46"/>
    </location>
</feature>
<keyword evidence="3" id="KW-1185">Reference proteome</keyword>
<dbReference type="EMBL" id="SNZE01000017">
    <property type="protein sequence ID" value="TDR30748.1"/>
    <property type="molecule type" value="Genomic_DNA"/>
</dbReference>
<dbReference type="Proteomes" id="UP000294480">
    <property type="component" value="Unassembled WGS sequence"/>
</dbReference>
<keyword evidence="1" id="KW-0812">Transmembrane</keyword>
<feature type="transmembrane region" description="Helical" evidence="1">
    <location>
        <begin position="51"/>
        <end position="71"/>
    </location>
</feature>
<gene>
    <name evidence="2" type="ORF">DFR44_11727</name>
</gene>
<evidence type="ECO:0000313" key="2">
    <source>
        <dbReference type="EMBL" id="TDR30748.1"/>
    </source>
</evidence>
<proteinExistence type="predicted"/>
<protein>
    <submittedName>
        <fullName evidence="2">Putative membrane protein</fullName>
    </submittedName>
</protein>
<evidence type="ECO:0000256" key="1">
    <source>
        <dbReference type="SAM" id="Phobius"/>
    </source>
</evidence>
<evidence type="ECO:0000313" key="3">
    <source>
        <dbReference type="Proteomes" id="UP000294480"/>
    </source>
</evidence>
<accession>A0A4R6Y5M5</accession>
<comment type="caution">
    <text evidence="2">The sequence shown here is derived from an EMBL/GenBank/DDBJ whole genome shotgun (WGS) entry which is preliminary data.</text>
</comment>
<organism evidence="2 3">
    <name type="scientific">Hydromonas duriensis</name>
    <dbReference type="NCBI Taxonomy" id="1527608"/>
    <lineage>
        <taxon>Bacteria</taxon>
        <taxon>Pseudomonadati</taxon>
        <taxon>Pseudomonadota</taxon>
        <taxon>Betaproteobacteria</taxon>
        <taxon>Burkholderiales</taxon>
        <taxon>Burkholderiaceae</taxon>
        <taxon>Hydromonas</taxon>
    </lineage>
</organism>
<name>A0A4R6Y5M5_9BURK</name>
<feature type="transmembrane region" description="Helical" evidence="1">
    <location>
        <begin position="154"/>
        <end position="177"/>
    </location>
</feature>
<dbReference type="AlphaFoldDB" id="A0A4R6Y5M5"/>
<feature type="transmembrane region" description="Helical" evidence="1">
    <location>
        <begin position="131"/>
        <end position="148"/>
    </location>
</feature>
<reference evidence="2 3" key="1">
    <citation type="submission" date="2019-03" db="EMBL/GenBank/DDBJ databases">
        <title>Genomic Encyclopedia of Type Strains, Phase IV (KMG-IV): sequencing the most valuable type-strain genomes for metagenomic binning, comparative biology and taxonomic classification.</title>
        <authorList>
            <person name="Goeker M."/>
        </authorList>
    </citation>
    <scope>NUCLEOTIDE SEQUENCE [LARGE SCALE GENOMIC DNA]</scope>
    <source>
        <strain evidence="2 3">DSM 102852</strain>
    </source>
</reference>
<sequence>MKRILLLIFTLITIAYPFVLYFSLDKISIQLISFIIAPILIARFFLLRVRYFYDGVIAALGILICLLSYYFNSNMPLRWYPLIINFAMLSVFYSSLYASQTIIERFARLSFDKNQTFPSHAIIYTRNVTKVWCVFFVLNGLISAWTIFHDDLKIWTVYNGFIAYILMGFLFVVEWFYRKIYRTRHEQTI</sequence>
<feature type="transmembrane region" description="Helical" evidence="1">
    <location>
        <begin position="77"/>
        <end position="98"/>
    </location>
</feature>